<dbReference type="InterPro" id="IPR003165">
    <property type="entry name" value="Piwi"/>
</dbReference>
<dbReference type="HOGENOM" id="CLU_004544_4_1_1"/>
<dbReference type="EMBL" id="GL629794">
    <property type="protein sequence ID" value="EFX01059.1"/>
    <property type="molecule type" value="Genomic_DNA"/>
</dbReference>
<dbReference type="eggNOG" id="KOG1041">
    <property type="taxonomic scope" value="Eukaryota"/>
</dbReference>
<dbReference type="STRING" id="655863.F0XLE7"/>
<dbReference type="InterPro" id="IPR012337">
    <property type="entry name" value="RNaseH-like_sf"/>
</dbReference>
<dbReference type="Proteomes" id="UP000007796">
    <property type="component" value="Unassembled WGS sequence"/>
</dbReference>
<dbReference type="Gene3D" id="3.40.50.2300">
    <property type="match status" value="1"/>
</dbReference>
<dbReference type="SUPFAM" id="SSF101690">
    <property type="entry name" value="PAZ domain"/>
    <property type="match status" value="1"/>
</dbReference>
<dbReference type="InterPro" id="IPR014811">
    <property type="entry name" value="ArgoL1"/>
</dbReference>
<dbReference type="InterPro" id="IPR032472">
    <property type="entry name" value="ArgoL2"/>
</dbReference>
<evidence type="ECO:0000313" key="4">
    <source>
        <dbReference type="Proteomes" id="UP000007796"/>
    </source>
</evidence>
<dbReference type="SMART" id="SM00950">
    <property type="entry name" value="Piwi"/>
    <property type="match status" value="1"/>
</dbReference>
<dbReference type="GeneID" id="25979387"/>
<dbReference type="Gene3D" id="3.30.420.10">
    <property type="entry name" value="Ribonuclease H-like superfamily/Ribonuclease H"/>
    <property type="match status" value="1"/>
</dbReference>
<dbReference type="GO" id="GO:0003723">
    <property type="term" value="F:RNA binding"/>
    <property type="evidence" value="ECO:0007669"/>
    <property type="project" value="InterPro"/>
</dbReference>
<proteinExistence type="predicted"/>
<evidence type="ECO:0000313" key="3">
    <source>
        <dbReference type="EMBL" id="EFX01059.1"/>
    </source>
</evidence>
<dbReference type="AlphaFoldDB" id="F0XLE7"/>
<keyword evidence="4" id="KW-1185">Reference proteome</keyword>
<dbReference type="PROSITE" id="PS50822">
    <property type="entry name" value="PIWI"/>
    <property type="match status" value="1"/>
</dbReference>
<dbReference type="InterPro" id="IPR036085">
    <property type="entry name" value="PAZ_dom_sf"/>
</dbReference>
<dbReference type="Pfam" id="PF16488">
    <property type="entry name" value="ArgoL2"/>
    <property type="match status" value="1"/>
</dbReference>
<dbReference type="Gene3D" id="2.170.260.10">
    <property type="entry name" value="paz domain"/>
    <property type="match status" value="1"/>
</dbReference>
<gene>
    <name evidence="3" type="ORF">CMQ_6001</name>
</gene>
<feature type="domain" description="Piwi" evidence="2">
    <location>
        <begin position="713"/>
        <end position="1049"/>
    </location>
</feature>
<accession>F0XLE7</accession>
<dbReference type="Pfam" id="PF08699">
    <property type="entry name" value="ArgoL1"/>
    <property type="match status" value="1"/>
</dbReference>
<dbReference type="PANTHER" id="PTHR22891">
    <property type="entry name" value="EUKARYOTIC TRANSLATION INITIATION FACTOR 2C"/>
    <property type="match status" value="1"/>
</dbReference>
<dbReference type="CDD" id="cd04657">
    <property type="entry name" value="Piwi_ago-like"/>
    <property type="match status" value="1"/>
</dbReference>
<feature type="region of interest" description="Disordered" evidence="1">
    <location>
        <begin position="90"/>
        <end position="128"/>
    </location>
</feature>
<sequence>MSLPAKLHICAAPQSVGEKWKLIGRQFAHDEMGVMMTPSSYSMVVIIYPDGVVQPSAEIRALENKLMAAAPAATVNVTAVAQQLQQVSVSGPAAKGKGKGKGKGKASAPAPALASVPPSSGGGNEDLARFPRRPAYGTTGASVVVWANFFELSFGRLPQLMQYNAQVTKIGRIVRQDAGSKGKEILKLPYTSMLGPDAPADTSTAPEVKGPLLRKVLRYVLTERLINIPAASELKSKIITLAPLPGWLGNPPVLDDVEFEGSVFRVQFDGPVVLPLDGLQHWLRTMRDERDINDSFFPKFPDVVDAVGILLGHAPRMATPGTTTVGSSRFFTTDMPAERTSLGNGFLETVRGYFQSVRPATGRLLLNVNVTHGIFREAGRLPDILRRAGRPTVRLHNMLKNMRVGVDIPGVGRQDYSMGGLARRSDNMRGRGRRNSGGSGHSGSSVDDVLHVRQDFARPREVEFRYSAGSNPIAGLKDNSMVTVYDYFQKKYHVQLMDIPVINLGKRDNPRYYPAEWCTLLPGQPVKARLSASESAAMILFACRTPVENARSITGLARQVLQLDGGGSGGSELFRQFGLTVANRMVAVDARVLDSPRIQYAKKDPVRVAKGSWNLNGQRVVQAGRPSSRDVPWTYVHLLKFGTQSADSGDIARAVGEFGRFLRNNLGVPVRERPIPLQRHEYNTQADPLDGEAAVQHALQGLQQLKPADRPRVVLFVLPGNADKDLYASIKLQGDTVFGVHTVCVIGKKLTKTRPGNNFGGFDPQYFANVGLKFNLKLGGVNHRLSDDVKDLGLLSEGKTMVVGYDVIHPTNLGLGGSSASSSGDAAATLPSQVGLVASIDRHLAQWPAVCWEQRGRQEMVSAQLTAAMRSRLILWREHNKALPQKILVYRDGVSEGQFAQVLDVELPLIRAAAKDLYPANAPQPAVSIIVSVKRHHTRFFPTQSGHDTGNISCGTIVDRGVTLQRYWDFYLTAHTAIKGTARPAHYTVLYDEIFRPKFPGNGQAAVNALETLTHNMCYMFNRATKAVSVCPPAYYADLVCTRARLYQARDFDRILASQAGGASDTASQISGSTALTTIGALPRVHANIENDMFYV</sequence>
<dbReference type="OrthoDB" id="10252740at2759"/>
<reference evidence="3 4" key="1">
    <citation type="journal article" date="2011" name="Proc. Natl. Acad. Sci. U.S.A.">
        <title>Genome and transcriptome analyses of the mountain pine beetle-fungal symbiont Grosmannia clavigera, a lodgepole pine pathogen.</title>
        <authorList>
            <person name="DiGuistini S."/>
            <person name="Wang Y."/>
            <person name="Liao N.Y."/>
            <person name="Taylor G."/>
            <person name="Tanguay P."/>
            <person name="Feau N."/>
            <person name="Henrissat B."/>
            <person name="Chan S.K."/>
            <person name="Hesse-Orce U."/>
            <person name="Alamouti S.M."/>
            <person name="Tsui C.K.M."/>
            <person name="Docking R.T."/>
            <person name="Levasseur A."/>
            <person name="Haridas S."/>
            <person name="Robertson G."/>
            <person name="Birol I."/>
            <person name="Holt R.A."/>
            <person name="Marra M.A."/>
            <person name="Hamelin R.C."/>
            <person name="Hirst M."/>
            <person name="Jones S.J.M."/>
            <person name="Bohlmann J."/>
            <person name="Breuil C."/>
        </authorList>
    </citation>
    <scope>NUCLEOTIDE SEQUENCE [LARGE SCALE GENOMIC DNA]</scope>
    <source>
        <strain evidence="4">kw1407 / UAMH 11150</strain>
    </source>
</reference>
<dbReference type="InterPro" id="IPR003100">
    <property type="entry name" value="PAZ_dom"/>
</dbReference>
<dbReference type="SUPFAM" id="SSF53098">
    <property type="entry name" value="Ribonuclease H-like"/>
    <property type="match status" value="1"/>
</dbReference>
<dbReference type="SMART" id="SM01163">
    <property type="entry name" value="DUF1785"/>
    <property type="match status" value="1"/>
</dbReference>
<organism evidence="4">
    <name type="scientific">Grosmannia clavigera (strain kw1407 / UAMH 11150)</name>
    <name type="common">Blue stain fungus</name>
    <name type="synonym">Graphiocladiella clavigera</name>
    <dbReference type="NCBI Taxonomy" id="655863"/>
    <lineage>
        <taxon>Eukaryota</taxon>
        <taxon>Fungi</taxon>
        <taxon>Dikarya</taxon>
        <taxon>Ascomycota</taxon>
        <taxon>Pezizomycotina</taxon>
        <taxon>Sordariomycetes</taxon>
        <taxon>Sordariomycetidae</taxon>
        <taxon>Ophiostomatales</taxon>
        <taxon>Ophiostomataceae</taxon>
        <taxon>Leptographium</taxon>
    </lineage>
</organism>
<dbReference type="RefSeq" id="XP_014170541.1">
    <property type="nucleotide sequence ID" value="XM_014315066.1"/>
</dbReference>
<protein>
    <submittedName>
        <fullName evidence="3">RNA interference and gene silencing protein</fullName>
    </submittedName>
</protein>
<feature type="region of interest" description="Disordered" evidence="1">
    <location>
        <begin position="417"/>
        <end position="446"/>
    </location>
</feature>
<dbReference type="Pfam" id="PF02170">
    <property type="entry name" value="PAZ"/>
    <property type="match status" value="1"/>
</dbReference>
<feature type="compositionally biased region" description="Low complexity" evidence="1">
    <location>
        <begin position="105"/>
        <end position="119"/>
    </location>
</feature>
<evidence type="ECO:0000256" key="1">
    <source>
        <dbReference type="SAM" id="MobiDB-lite"/>
    </source>
</evidence>
<dbReference type="CDD" id="cd02846">
    <property type="entry name" value="PAZ_argonaute_like"/>
    <property type="match status" value="1"/>
</dbReference>
<name>F0XLE7_GROCL</name>
<dbReference type="Pfam" id="PF02171">
    <property type="entry name" value="Piwi"/>
    <property type="match status" value="1"/>
</dbReference>
<dbReference type="InterPro" id="IPR045246">
    <property type="entry name" value="Piwi_ago-like"/>
</dbReference>
<evidence type="ECO:0000259" key="2">
    <source>
        <dbReference type="PROSITE" id="PS50822"/>
    </source>
</evidence>
<dbReference type="InParanoid" id="F0XLE7"/>
<dbReference type="InterPro" id="IPR036397">
    <property type="entry name" value="RNaseH_sf"/>
</dbReference>